<keyword evidence="3" id="KW-1185">Reference proteome</keyword>
<sequence length="187" mass="21000">MNNKDLVIMSVLTAFLSSIIVFICLDISNGNFDNLADWFGALGSIGAILAVIYQVHKQREEFLDANQKDGEVCLKAYRDMSGYKLKHWIVNTGKSVEGYRFIGFVAEKDIEALLNGSKGAEVAVQFFGNVPYYDVESNLESLVPAGQSEKIELDITMLKSFFDRKTVYIVYKGLSGDFYTKKVTIKY</sequence>
<evidence type="ECO:0000313" key="2">
    <source>
        <dbReference type="EMBL" id="KRM20316.1"/>
    </source>
</evidence>
<name>A0A0R1X1Q6_9LACO</name>
<gene>
    <name evidence="2" type="ORF">FC40_GL000237</name>
</gene>
<keyword evidence="1" id="KW-0812">Transmembrane</keyword>
<comment type="caution">
    <text evidence="2">The sequence shown here is derived from an EMBL/GenBank/DDBJ whole genome shotgun (WGS) entry which is preliminary data.</text>
</comment>
<evidence type="ECO:0000313" key="3">
    <source>
        <dbReference type="Proteomes" id="UP000051054"/>
    </source>
</evidence>
<protein>
    <submittedName>
        <fullName evidence="2">Uncharacterized protein</fullName>
    </submittedName>
</protein>
<dbReference type="PATRIC" id="fig|1423755.3.peg.254"/>
<dbReference type="STRING" id="1423755.FC40_GL000237"/>
<dbReference type="EMBL" id="AZGD01000006">
    <property type="protein sequence ID" value="KRM20316.1"/>
    <property type="molecule type" value="Genomic_DNA"/>
</dbReference>
<dbReference type="RefSeq" id="WP_025021928.1">
    <property type="nucleotide sequence ID" value="NZ_AZGD01000006.1"/>
</dbReference>
<feature type="transmembrane region" description="Helical" evidence="1">
    <location>
        <begin position="6"/>
        <end position="28"/>
    </location>
</feature>
<accession>A0A0R1X1Q6</accession>
<reference evidence="2 3" key="1">
    <citation type="journal article" date="2015" name="Genome Announc.">
        <title>Expanding the biotechnology potential of lactobacilli through comparative genomics of 213 strains and associated genera.</title>
        <authorList>
            <person name="Sun Z."/>
            <person name="Harris H.M."/>
            <person name="McCann A."/>
            <person name="Guo C."/>
            <person name="Argimon S."/>
            <person name="Zhang W."/>
            <person name="Yang X."/>
            <person name="Jeffery I.B."/>
            <person name="Cooney J.C."/>
            <person name="Kagawa T.F."/>
            <person name="Liu W."/>
            <person name="Song Y."/>
            <person name="Salvetti E."/>
            <person name="Wrobel A."/>
            <person name="Rasinkangas P."/>
            <person name="Parkhill J."/>
            <person name="Rea M.C."/>
            <person name="O'Sullivan O."/>
            <person name="Ritari J."/>
            <person name="Douillard F.P."/>
            <person name="Paul Ross R."/>
            <person name="Yang R."/>
            <person name="Briner A.E."/>
            <person name="Felis G.E."/>
            <person name="de Vos W.M."/>
            <person name="Barrangou R."/>
            <person name="Klaenhammer T.R."/>
            <person name="Caufield P.W."/>
            <person name="Cui Y."/>
            <person name="Zhang H."/>
            <person name="O'Toole P.W."/>
        </authorList>
    </citation>
    <scope>NUCLEOTIDE SEQUENCE [LARGE SCALE GENOMIC DNA]</scope>
    <source>
        <strain evidence="2 3">DSM 18933</strain>
    </source>
</reference>
<keyword evidence="1" id="KW-1133">Transmembrane helix</keyword>
<evidence type="ECO:0000256" key="1">
    <source>
        <dbReference type="SAM" id="Phobius"/>
    </source>
</evidence>
<keyword evidence="1" id="KW-0472">Membrane</keyword>
<organism evidence="2 3">
    <name type="scientific">Ligilactobacillus hayakitensis DSM 18933 = JCM 14209</name>
    <dbReference type="NCBI Taxonomy" id="1423755"/>
    <lineage>
        <taxon>Bacteria</taxon>
        <taxon>Bacillati</taxon>
        <taxon>Bacillota</taxon>
        <taxon>Bacilli</taxon>
        <taxon>Lactobacillales</taxon>
        <taxon>Lactobacillaceae</taxon>
        <taxon>Ligilactobacillus</taxon>
    </lineage>
</organism>
<dbReference type="Proteomes" id="UP000051054">
    <property type="component" value="Unassembled WGS sequence"/>
</dbReference>
<dbReference type="OrthoDB" id="2151969at2"/>
<dbReference type="AlphaFoldDB" id="A0A0R1X1Q6"/>
<proteinExistence type="predicted"/>
<feature type="transmembrane region" description="Helical" evidence="1">
    <location>
        <begin position="35"/>
        <end position="53"/>
    </location>
</feature>